<organism evidence="1 2">
    <name type="scientific">Thermococcus profundus</name>
    <dbReference type="NCBI Taxonomy" id="49899"/>
    <lineage>
        <taxon>Archaea</taxon>
        <taxon>Methanobacteriati</taxon>
        <taxon>Methanobacteriota</taxon>
        <taxon>Thermococci</taxon>
        <taxon>Thermococcales</taxon>
        <taxon>Thermococcaceae</taxon>
        <taxon>Thermococcus</taxon>
    </lineage>
</organism>
<evidence type="ECO:0000313" key="1">
    <source>
        <dbReference type="EMBL" id="ASJ02139.1"/>
    </source>
</evidence>
<dbReference type="AlphaFoldDB" id="A0A2Z2M9S2"/>
<dbReference type="GeneID" id="33319158"/>
<dbReference type="RefSeq" id="WP_088857405.1">
    <property type="nucleotide sequence ID" value="NZ_CP014862.1"/>
</dbReference>
<protein>
    <submittedName>
        <fullName evidence="1">Uncharacterized protein</fullName>
    </submittedName>
</protein>
<dbReference type="EMBL" id="CP014862">
    <property type="protein sequence ID" value="ASJ02139.1"/>
    <property type="molecule type" value="Genomic_DNA"/>
</dbReference>
<evidence type="ECO:0000313" key="2">
    <source>
        <dbReference type="Proteomes" id="UP000250179"/>
    </source>
</evidence>
<accession>A0A2Z2M9S2</accession>
<name>A0A2Z2M9S2_THEPR</name>
<dbReference type="KEGG" id="tprf:A3L09_02070"/>
<sequence>MVEITPELIENLVREIRRENGFPDSPFRIDEIRYDEENDKLFIIAHDRTDKSVIIGNSFVIGKLRERLKIKQVTVYSNLDLEIKRRKLEEAEEAVKGTKLEFLLPIIGAEMRFPPREWPEVRGDLRTLIFLSFNARALVGLAERLKLPYTAVGLRYAFPKLEYEPIEGEPRELFSPDEEKLAKVAEEKGAGLVLADFPFGLRWKGDAALMNPFRFLHIGFFETKYLFGFEWPTVIDKNTLVEFVVDLTYEGLMESTDGANLIWRAWRRRK</sequence>
<dbReference type="OrthoDB" id="85651at2157"/>
<dbReference type="Proteomes" id="UP000250179">
    <property type="component" value="Chromosome"/>
</dbReference>
<gene>
    <name evidence="1" type="ORF">A3L09_02070</name>
</gene>
<keyword evidence="2" id="KW-1185">Reference proteome</keyword>
<proteinExistence type="predicted"/>
<reference evidence="1 2" key="1">
    <citation type="submission" date="2016-03" db="EMBL/GenBank/DDBJ databases">
        <title>Complete genome sequence of Thermococcus profundus strain DT5432.</title>
        <authorList>
            <person name="Oger P.M."/>
        </authorList>
    </citation>
    <scope>NUCLEOTIDE SEQUENCE [LARGE SCALE GENOMIC DNA]</scope>
    <source>
        <strain evidence="1 2">DT 5432</strain>
    </source>
</reference>